<protein>
    <submittedName>
        <fullName evidence="1">Uncharacterized protein</fullName>
    </submittedName>
</protein>
<reference evidence="1 2" key="1">
    <citation type="submission" date="2019-12" db="EMBL/GenBank/DDBJ databases">
        <title>Full genome sequence of a Bacillus safensis strain isolated from commercially available natto in Indonesia.</title>
        <authorList>
            <person name="Yoshida M."/>
            <person name="Uomi M."/>
            <person name="Waturangi D."/>
            <person name="Ekaputri J.J."/>
            <person name="Setiamarga D.H.E."/>
        </authorList>
    </citation>
    <scope>NUCLEOTIDE SEQUENCE [LARGE SCALE GENOMIC DNA]</scope>
    <source>
        <strain evidence="1 2">IDN1</strain>
    </source>
</reference>
<dbReference type="EMBL" id="AP021906">
    <property type="protein sequence ID" value="BBP87545.1"/>
    <property type="molecule type" value="Genomic_DNA"/>
</dbReference>
<accession>A0A5S9M425</accession>
<sequence>MQNGQNEFEKEDTMWLGQEKDIEVRKYSRFMPQLSAIHDFFEMIYVLENEMCLEVEDKK</sequence>
<proteinExistence type="predicted"/>
<organism evidence="1 2">
    <name type="scientific">Bacillus safensis</name>
    <dbReference type="NCBI Taxonomy" id="561879"/>
    <lineage>
        <taxon>Bacteria</taxon>
        <taxon>Bacillati</taxon>
        <taxon>Bacillota</taxon>
        <taxon>Bacilli</taxon>
        <taxon>Bacillales</taxon>
        <taxon>Bacillaceae</taxon>
        <taxon>Bacillus</taxon>
    </lineage>
</organism>
<gene>
    <name evidence="1" type="ORF">BsIDN1_11630</name>
</gene>
<evidence type="ECO:0000313" key="2">
    <source>
        <dbReference type="Proteomes" id="UP000464658"/>
    </source>
</evidence>
<evidence type="ECO:0000313" key="1">
    <source>
        <dbReference type="EMBL" id="BBP87545.1"/>
    </source>
</evidence>
<dbReference type="AlphaFoldDB" id="A0A5S9M425"/>
<name>A0A5S9M425_BACIA</name>
<dbReference type="Proteomes" id="UP000464658">
    <property type="component" value="Chromosome"/>
</dbReference>